<keyword evidence="2" id="KW-0813">Transport</keyword>
<name>A0AAE0CBL5_9CHLO</name>
<evidence type="ECO:0000256" key="8">
    <source>
        <dbReference type="ARBA" id="ARBA00022989"/>
    </source>
</evidence>
<dbReference type="EMBL" id="LGRX02026245">
    <property type="protein sequence ID" value="KAK3251135.1"/>
    <property type="molecule type" value="Genomic_DNA"/>
</dbReference>
<evidence type="ECO:0000256" key="10">
    <source>
        <dbReference type="ARBA" id="ARBA00023136"/>
    </source>
</evidence>
<dbReference type="PRINTS" id="PR01333">
    <property type="entry name" value="2POREKCHANEL"/>
</dbReference>
<evidence type="ECO:0000313" key="14">
    <source>
        <dbReference type="EMBL" id="KAK3251135.1"/>
    </source>
</evidence>
<evidence type="ECO:0000256" key="9">
    <source>
        <dbReference type="ARBA" id="ARBA00023065"/>
    </source>
</evidence>
<keyword evidence="3" id="KW-0633">Potassium transport</keyword>
<organism evidence="14 15">
    <name type="scientific">Cymbomonas tetramitiformis</name>
    <dbReference type="NCBI Taxonomy" id="36881"/>
    <lineage>
        <taxon>Eukaryota</taxon>
        <taxon>Viridiplantae</taxon>
        <taxon>Chlorophyta</taxon>
        <taxon>Pyramimonadophyceae</taxon>
        <taxon>Pyramimonadales</taxon>
        <taxon>Pyramimonadaceae</taxon>
        <taxon>Cymbomonas</taxon>
    </lineage>
</organism>
<dbReference type="GO" id="GO:0005249">
    <property type="term" value="F:voltage-gated potassium channel activity"/>
    <property type="evidence" value="ECO:0007669"/>
    <property type="project" value="InterPro"/>
</dbReference>
<keyword evidence="4 12" id="KW-0812">Transmembrane</keyword>
<keyword evidence="7" id="KW-0630">Potassium</keyword>
<evidence type="ECO:0000256" key="6">
    <source>
        <dbReference type="ARBA" id="ARBA00022882"/>
    </source>
</evidence>
<evidence type="ECO:0000256" key="11">
    <source>
        <dbReference type="ARBA" id="ARBA00023303"/>
    </source>
</evidence>
<dbReference type="Gene3D" id="1.20.120.350">
    <property type="entry name" value="Voltage-gated potassium channels. Chain C"/>
    <property type="match status" value="1"/>
</dbReference>
<keyword evidence="11" id="KW-0407">Ion channel</keyword>
<evidence type="ECO:0000256" key="2">
    <source>
        <dbReference type="ARBA" id="ARBA00022448"/>
    </source>
</evidence>
<keyword evidence="9" id="KW-0406">Ion transport</keyword>
<evidence type="ECO:0000256" key="5">
    <source>
        <dbReference type="ARBA" id="ARBA00022826"/>
    </source>
</evidence>
<dbReference type="PANTHER" id="PTHR11537">
    <property type="entry name" value="VOLTAGE-GATED POTASSIUM CHANNEL"/>
    <property type="match status" value="1"/>
</dbReference>
<protein>
    <recommendedName>
        <fullName evidence="13">Ion transport domain-containing protein</fullName>
    </recommendedName>
</protein>
<feature type="transmembrane region" description="Helical" evidence="12">
    <location>
        <begin position="235"/>
        <end position="254"/>
    </location>
</feature>
<dbReference type="InterPro" id="IPR003280">
    <property type="entry name" value="2pore_dom_K_chnl"/>
</dbReference>
<dbReference type="GO" id="GO:0001508">
    <property type="term" value="P:action potential"/>
    <property type="evidence" value="ECO:0007669"/>
    <property type="project" value="TreeGrafter"/>
</dbReference>
<feature type="transmembrane region" description="Helical" evidence="12">
    <location>
        <begin position="199"/>
        <end position="220"/>
    </location>
</feature>
<dbReference type="Proteomes" id="UP001190700">
    <property type="component" value="Unassembled WGS sequence"/>
</dbReference>
<dbReference type="PRINTS" id="PR00169">
    <property type="entry name" value="KCHANNEL"/>
</dbReference>
<feature type="transmembrane region" description="Helical" evidence="12">
    <location>
        <begin position="53"/>
        <end position="71"/>
    </location>
</feature>
<evidence type="ECO:0000256" key="4">
    <source>
        <dbReference type="ARBA" id="ARBA00022692"/>
    </source>
</evidence>
<dbReference type="SUPFAM" id="SSF81324">
    <property type="entry name" value="Voltage-gated potassium channels"/>
    <property type="match status" value="1"/>
</dbReference>
<keyword evidence="10 12" id="KW-0472">Membrane</keyword>
<gene>
    <name evidence="14" type="ORF">CYMTET_39517</name>
</gene>
<reference evidence="14 15" key="1">
    <citation type="journal article" date="2015" name="Genome Biol. Evol.">
        <title>Comparative Genomics of a Bacterivorous Green Alga Reveals Evolutionary Causalities and Consequences of Phago-Mixotrophic Mode of Nutrition.</title>
        <authorList>
            <person name="Burns J.A."/>
            <person name="Paasch A."/>
            <person name="Narechania A."/>
            <person name="Kim E."/>
        </authorList>
    </citation>
    <scope>NUCLEOTIDE SEQUENCE [LARGE SCALE GENOMIC DNA]</scope>
    <source>
        <strain evidence="14 15">PLY_AMNH</strain>
    </source>
</reference>
<evidence type="ECO:0000256" key="12">
    <source>
        <dbReference type="SAM" id="Phobius"/>
    </source>
</evidence>
<keyword evidence="5" id="KW-0631">Potassium channel</keyword>
<comment type="caution">
    <text evidence="14">The sequence shown here is derived from an EMBL/GenBank/DDBJ whole genome shotgun (WGS) entry which is preliminary data.</text>
</comment>
<dbReference type="GO" id="GO:0008076">
    <property type="term" value="C:voltage-gated potassium channel complex"/>
    <property type="evidence" value="ECO:0007669"/>
    <property type="project" value="InterPro"/>
</dbReference>
<keyword evidence="15" id="KW-1185">Reference proteome</keyword>
<dbReference type="InterPro" id="IPR005821">
    <property type="entry name" value="Ion_trans_dom"/>
</dbReference>
<dbReference type="AlphaFoldDB" id="A0AAE0CBL5"/>
<feature type="domain" description="Ion transport" evidence="13">
    <location>
        <begin position="52"/>
        <end position="291"/>
    </location>
</feature>
<evidence type="ECO:0000313" key="15">
    <source>
        <dbReference type="Proteomes" id="UP001190700"/>
    </source>
</evidence>
<sequence length="420" mass="46196">MVVASENSEYVQLGGLDQPNRVEHTTIRALVWKIVSQRASNYGNFTTYWPARVFEGLIFFTILVIIAITLLSTEDSVERIAGWSEFQNNFEGAAMSLFTLEYLLRLWACIEDTKIAQAGPVKGRLTWAAKPLSILDLALLIPYYIDFVTVERSPASQVRGATTLQALRLLRIFSIMRLERELKSFKMLAFVLAEKSTELLVTLFICSALVLISAATMYFLESEAQPHKFSSVTNSMWWSVSALTTVGYGDIAPVTGPGRVLACMVAFLGIGVFAIPTGIIGAGFLEVYNRENNVFPENLERSTAAGHDSDASTAHHGTSILENIRERSRSHCTRATTVGTQTDEGLGDVCGDEGNSSDPCERAALSEMRGARARPIARGEMQLIPVQQMEVECPQCKHTLSFKCPMGVLSSNNSNVNAQF</sequence>
<feature type="transmembrane region" description="Helical" evidence="12">
    <location>
        <begin position="261"/>
        <end position="285"/>
    </location>
</feature>
<dbReference type="InterPro" id="IPR028325">
    <property type="entry name" value="VG_K_chnl"/>
</dbReference>
<keyword evidence="8 12" id="KW-1133">Transmembrane helix</keyword>
<dbReference type="Gene3D" id="1.10.287.70">
    <property type="match status" value="1"/>
</dbReference>
<keyword evidence="6" id="KW-0851">Voltage-gated channel</keyword>
<accession>A0AAE0CBL5</accession>
<dbReference type="Pfam" id="PF00520">
    <property type="entry name" value="Ion_trans"/>
    <property type="match status" value="1"/>
</dbReference>
<comment type="subcellular location">
    <subcellularLocation>
        <location evidence="1">Membrane</location>
        <topology evidence="1">Multi-pass membrane protein</topology>
    </subcellularLocation>
</comment>
<evidence type="ECO:0000256" key="1">
    <source>
        <dbReference type="ARBA" id="ARBA00004141"/>
    </source>
</evidence>
<evidence type="ECO:0000259" key="13">
    <source>
        <dbReference type="Pfam" id="PF00520"/>
    </source>
</evidence>
<dbReference type="InterPro" id="IPR027359">
    <property type="entry name" value="Volt_channel_dom_sf"/>
</dbReference>
<evidence type="ECO:0000256" key="3">
    <source>
        <dbReference type="ARBA" id="ARBA00022538"/>
    </source>
</evidence>
<evidence type="ECO:0000256" key="7">
    <source>
        <dbReference type="ARBA" id="ARBA00022958"/>
    </source>
</evidence>
<dbReference type="PANTHER" id="PTHR11537:SF254">
    <property type="entry name" value="POTASSIUM VOLTAGE-GATED CHANNEL PROTEIN SHAB"/>
    <property type="match status" value="1"/>
</dbReference>
<proteinExistence type="predicted"/>